<dbReference type="EMBL" id="VHSG01000025">
    <property type="protein sequence ID" value="TQV70160.1"/>
    <property type="molecule type" value="Genomic_DNA"/>
</dbReference>
<sequence>MARVVVNPQVKPYYDPETGQMEVATFDSVEAAIENIGDGDIGEHHEMAHVAEITNGTVLPGTMRGSKGTVIPAREYTPYQSEVKFAEQSGQDARPSYNTPFSPEFIQREEDNYSGEDEYFRADAASFLQRTWDRFDE</sequence>
<proteinExistence type="predicted"/>
<accession>A0A545SYY0</accession>
<evidence type="ECO:0000313" key="1">
    <source>
        <dbReference type="EMBL" id="TQV70160.1"/>
    </source>
</evidence>
<organism evidence="1 2">
    <name type="scientific">Exilibacterium tricleocarpae</name>
    <dbReference type="NCBI Taxonomy" id="2591008"/>
    <lineage>
        <taxon>Bacteria</taxon>
        <taxon>Pseudomonadati</taxon>
        <taxon>Pseudomonadota</taxon>
        <taxon>Gammaproteobacteria</taxon>
        <taxon>Cellvibrionales</taxon>
        <taxon>Cellvibrionaceae</taxon>
        <taxon>Exilibacterium</taxon>
    </lineage>
</organism>
<keyword evidence="2" id="KW-1185">Reference proteome</keyword>
<dbReference type="AlphaFoldDB" id="A0A545SYY0"/>
<gene>
    <name evidence="1" type="ORF">FKG94_21810</name>
</gene>
<dbReference type="RefSeq" id="WP_142929064.1">
    <property type="nucleotide sequence ID" value="NZ_ML660103.1"/>
</dbReference>
<comment type="caution">
    <text evidence="1">The sequence shown here is derived from an EMBL/GenBank/DDBJ whole genome shotgun (WGS) entry which is preliminary data.</text>
</comment>
<evidence type="ECO:0000313" key="2">
    <source>
        <dbReference type="Proteomes" id="UP000319732"/>
    </source>
</evidence>
<dbReference type="Proteomes" id="UP000319732">
    <property type="component" value="Unassembled WGS sequence"/>
</dbReference>
<reference evidence="1 2" key="1">
    <citation type="submission" date="2019-06" db="EMBL/GenBank/DDBJ databases">
        <title>Whole genome sequence for Cellvibrionaceae sp. R142.</title>
        <authorList>
            <person name="Wang G."/>
        </authorList>
    </citation>
    <scope>NUCLEOTIDE SEQUENCE [LARGE SCALE GENOMIC DNA]</scope>
    <source>
        <strain evidence="1 2">R142</strain>
    </source>
</reference>
<protein>
    <submittedName>
        <fullName evidence="1">Uncharacterized protein</fullName>
    </submittedName>
</protein>
<name>A0A545SYY0_9GAMM</name>